<dbReference type="Pfam" id="PF00504">
    <property type="entry name" value="Chloroa_b-bind"/>
    <property type="match status" value="1"/>
</dbReference>
<keyword evidence="4" id="KW-1133">Transmembrane helix</keyword>
<dbReference type="SUPFAM" id="SSF103511">
    <property type="entry name" value="Chlorophyll a-b binding protein"/>
    <property type="match status" value="1"/>
</dbReference>
<name>Q7XZ09_GRIJA</name>
<reference evidence="5" key="1">
    <citation type="submission" date="2002-06" db="EMBL/GenBank/DDBJ databases">
        <authorList>
            <person name="Liu C.L."/>
            <person name="Lee Y.K."/>
            <person name="Lee H.K."/>
        </authorList>
    </citation>
    <scope>NUCLEOTIDE SEQUENCE</scope>
</reference>
<evidence type="ECO:0000256" key="1">
    <source>
        <dbReference type="ARBA" id="ARBA00004229"/>
    </source>
</evidence>
<dbReference type="GO" id="GO:0009507">
    <property type="term" value="C:chloroplast"/>
    <property type="evidence" value="ECO:0007669"/>
    <property type="project" value="UniProtKB-SubCell"/>
</dbReference>
<keyword evidence="3" id="KW-0934">Plastid</keyword>
<sequence>MGNMVPAFVKAMEDYKADFPSFAERGWGATVKAERWNGRHVMFGWLVFWITAYCKGHGLLPDPSVLLDLSQWGPVASLGDSTPISQQRAIVLVAHIHVLFVSIAAAIAPFSFQDKLLLEPGEADDAPAGLFPPMAPGLTKDAEIWNGRVAMVGLICLVAQAVGTKTPILDVVNMWFGSLFY</sequence>
<comment type="subcellular location">
    <subcellularLocation>
        <location evidence="1">Plastid</location>
        <location evidence="1">Chloroplast</location>
    </subcellularLocation>
</comment>
<evidence type="ECO:0000256" key="2">
    <source>
        <dbReference type="ARBA" id="ARBA00022528"/>
    </source>
</evidence>
<protein>
    <submittedName>
        <fullName evidence="5">Low molecular mass early light-inducible protein HV60</fullName>
    </submittedName>
</protein>
<keyword evidence="2" id="KW-0150">Chloroplast</keyword>
<dbReference type="Gene3D" id="1.10.3460.10">
    <property type="entry name" value="Chlorophyll a/b binding protein domain"/>
    <property type="match status" value="1"/>
</dbReference>
<evidence type="ECO:0000313" key="5">
    <source>
        <dbReference type="EMBL" id="AAM94016.1"/>
    </source>
</evidence>
<evidence type="ECO:0000256" key="3">
    <source>
        <dbReference type="ARBA" id="ARBA00022640"/>
    </source>
</evidence>
<dbReference type="AlphaFoldDB" id="Q7XZ09"/>
<dbReference type="InterPro" id="IPR022796">
    <property type="entry name" value="Chloroa_b-bind"/>
</dbReference>
<dbReference type="EMBL" id="AY123144">
    <property type="protein sequence ID" value="AAM94016.1"/>
    <property type="molecule type" value="mRNA"/>
</dbReference>
<keyword evidence="4" id="KW-0472">Membrane</keyword>
<keyword evidence="4" id="KW-0812">Transmembrane</keyword>
<proteinExistence type="evidence at transcript level"/>
<organism evidence="5">
    <name type="scientific">Griffithsia japonica</name>
    <name type="common">Red alga</name>
    <dbReference type="NCBI Taxonomy" id="83288"/>
    <lineage>
        <taxon>Eukaryota</taxon>
        <taxon>Rhodophyta</taxon>
        <taxon>Florideophyceae</taxon>
        <taxon>Rhodymeniophycidae</taxon>
        <taxon>Ceramiales</taxon>
        <taxon>Ceramiaceae</taxon>
        <taxon>Griffithsia</taxon>
    </lineage>
</organism>
<evidence type="ECO:0000256" key="4">
    <source>
        <dbReference type="SAM" id="Phobius"/>
    </source>
</evidence>
<feature type="transmembrane region" description="Helical" evidence="4">
    <location>
        <begin position="89"/>
        <end position="110"/>
    </location>
</feature>
<accession>Q7XZ09</accession>